<dbReference type="FunCoup" id="A0A2I4CN26">
    <property type="interactions" value="154"/>
</dbReference>
<evidence type="ECO:0000256" key="6">
    <source>
        <dbReference type="ARBA" id="ARBA00014725"/>
    </source>
</evidence>
<dbReference type="Gene3D" id="3.30.160.60">
    <property type="entry name" value="Classic Zinc Finger"/>
    <property type="match status" value="1"/>
</dbReference>
<dbReference type="SMART" id="SM00184">
    <property type="entry name" value="RING"/>
    <property type="match status" value="1"/>
</dbReference>
<dbReference type="SUPFAM" id="SSF57845">
    <property type="entry name" value="B-box zinc-binding domain"/>
    <property type="match status" value="1"/>
</dbReference>
<keyword evidence="16" id="KW-0539">Nucleus</keyword>
<dbReference type="Gene3D" id="1.20.5.170">
    <property type="match status" value="1"/>
</dbReference>
<evidence type="ECO:0000256" key="7">
    <source>
        <dbReference type="ARBA" id="ARBA00022490"/>
    </source>
</evidence>
<dbReference type="KEGG" id="alim:106530339"/>
<dbReference type="InterPro" id="IPR013083">
    <property type="entry name" value="Znf_RING/FYVE/PHD"/>
</dbReference>
<keyword evidence="14" id="KW-0175">Coiled coil</keyword>
<comment type="subcellular location">
    <subcellularLocation>
        <location evidence="4">Cytoplasm</location>
    </subcellularLocation>
    <subcellularLocation>
        <location evidence="3">Nucleus</location>
    </subcellularLocation>
</comment>
<evidence type="ECO:0000313" key="22">
    <source>
        <dbReference type="RefSeq" id="XP_013881391.1"/>
    </source>
</evidence>
<evidence type="ECO:0000259" key="18">
    <source>
        <dbReference type="PROSITE" id="PS50089"/>
    </source>
</evidence>
<dbReference type="PROSITE" id="PS00518">
    <property type="entry name" value="ZF_RING_1"/>
    <property type="match status" value="1"/>
</dbReference>
<dbReference type="PANTHER" id="PTHR24099">
    <property type="entry name" value="E3 UBIQUITIN-PROTEIN LIGASE TRIM36-RELATED"/>
    <property type="match status" value="1"/>
</dbReference>
<dbReference type="SUPFAM" id="SSF57850">
    <property type="entry name" value="RING/U-box"/>
    <property type="match status" value="1"/>
</dbReference>
<evidence type="ECO:0000313" key="21">
    <source>
        <dbReference type="Proteomes" id="UP000192220"/>
    </source>
</evidence>
<protein>
    <recommendedName>
        <fullName evidence="6">Tripartite motif-containing protein 54</fullName>
        <ecNumber evidence="5">2.3.2.27</ecNumber>
    </recommendedName>
</protein>
<evidence type="ECO:0000256" key="5">
    <source>
        <dbReference type="ARBA" id="ARBA00012483"/>
    </source>
</evidence>
<evidence type="ECO:0000256" key="1">
    <source>
        <dbReference type="ARBA" id="ARBA00000900"/>
    </source>
</evidence>
<dbReference type="PANTHER" id="PTHR24099:SF17">
    <property type="entry name" value="TRIPARTITE MOTIF CONTAINING 55"/>
    <property type="match status" value="1"/>
</dbReference>
<dbReference type="SMART" id="SM00336">
    <property type="entry name" value="BBOX"/>
    <property type="match status" value="1"/>
</dbReference>
<dbReference type="GeneID" id="106530339"/>
<evidence type="ECO:0000256" key="8">
    <source>
        <dbReference type="ARBA" id="ARBA00022679"/>
    </source>
</evidence>
<keyword evidence="13" id="KW-0862">Zinc</keyword>
<dbReference type="Pfam" id="PF13445">
    <property type="entry name" value="zf-RING_UBOX"/>
    <property type="match status" value="1"/>
</dbReference>
<organism evidence="21 22">
    <name type="scientific">Austrofundulus limnaeus</name>
    <name type="common">Annual killifish</name>
    <dbReference type="NCBI Taxonomy" id="52670"/>
    <lineage>
        <taxon>Eukaryota</taxon>
        <taxon>Metazoa</taxon>
        <taxon>Chordata</taxon>
        <taxon>Craniata</taxon>
        <taxon>Vertebrata</taxon>
        <taxon>Euteleostomi</taxon>
        <taxon>Actinopterygii</taxon>
        <taxon>Neopterygii</taxon>
        <taxon>Teleostei</taxon>
        <taxon>Neoteleostei</taxon>
        <taxon>Acanthomorphata</taxon>
        <taxon>Ovalentaria</taxon>
        <taxon>Atherinomorphae</taxon>
        <taxon>Cyprinodontiformes</taxon>
        <taxon>Rivulidae</taxon>
        <taxon>Austrofundulus</taxon>
    </lineage>
</organism>
<accession>A0A2I4CN26</accession>
<evidence type="ECO:0000259" key="19">
    <source>
        <dbReference type="PROSITE" id="PS50119"/>
    </source>
</evidence>
<feature type="domain" description="B box-type" evidence="19">
    <location>
        <begin position="125"/>
        <end position="167"/>
    </location>
</feature>
<keyword evidence="8" id="KW-0808">Transferase</keyword>
<evidence type="ECO:0000256" key="4">
    <source>
        <dbReference type="ARBA" id="ARBA00004496"/>
    </source>
</evidence>
<evidence type="ECO:0000256" key="13">
    <source>
        <dbReference type="ARBA" id="ARBA00022833"/>
    </source>
</evidence>
<evidence type="ECO:0000256" key="9">
    <source>
        <dbReference type="ARBA" id="ARBA00022701"/>
    </source>
</evidence>
<dbReference type="Proteomes" id="UP000192220">
    <property type="component" value="Unplaced"/>
</dbReference>
<evidence type="ECO:0000256" key="17">
    <source>
        <dbReference type="PROSITE-ProRule" id="PRU00024"/>
    </source>
</evidence>
<dbReference type="Pfam" id="PF00643">
    <property type="entry name" value="zf-B_box"/>
    <property type="match status" value="1"/>
</dbReference>
<dbReference type="GO" id="GO:0005874">
    <property type="term" value="C:microtubule"/>
    <property type="evidence" value="ECO:0007669"/>
    <property type="project" value="UniProtKB-KW"/>
</dbReference>
<dbReference type="InterPro" id="IPR017903">
    <property type="entry name" value="COS_domain"/>
</dbReference>
<dbReference type="GO" id="GO:0030154">
    <property type="term" value="P:cell differentiation"/>
    <property type="evidence" value="ECO:0007669"/>
    <property type="project" value="UniProtKB-KW"/>
</dbReference>
<feature type="domain" description="COS" evidence="20">
    <location>
        <begin position="275"/>
        <end position="333"/>
    </location>
</feature>
<evidence type="ECO:0000256" key="2">
    <source>
        <dbReference type="ARBA" id="ARBA00003888"/>
    </source>
</evidence>
<dbReference type="InterPro" id="IPR033492">
    <property type="entry name" value="Trim54_Bbox2_Zfn"/>
</dbReference>
<name>A0A2I4CN26_AUSLI</name>
<dbReference type="InterPro" id="IPR001841">
    <property type="entry name" value="Znf_RING"/>
</dbReference>
<comment type="catalytic activity">
    <reaction evidence="1">
        <text>S-ubiquitinyl-[E2 ubiquitin-conjugating enzyme]-L-cysteine + [acceptor protein]-L-lysine = [E2 ubiquitin-conjugating enzyme]-L-cysteine + N(6)-ubiquitinyl-[acceptor protein]-L-lysine.</text>
        <dbReference type="EC" id="2.3.2.27"/>
    </reaction>
</comment>
<dbReference type="InParanoid" id="A0A2I4CN26"/>
<keyword evidence="7" id="KW-0963">Cytoplasm</keyword>
<dbReference type="CDD" id="cd19833">
    <property type="entry name" value="Bbox2_MuRF3_C-II"/>
    <property type="match status" value="1"/>
</dbReference>
<sequence>MSSAPRSRAGPEPGASSTMENLEKQLICPVCLQIFSKPVVILPCQHNLCRRCAGHAFQTANPLWSQPRSPSSITSSSGRFRCPSCHHEVVLDRHGVYGLQRNLLVENIIDIYRQQEASRLVSRKHQQLMCEEHEEEKINIYCLSCQTPTCSMCKVFGQHKDCSVAPLGTVYMRQKTELSDGIAVLVASNDHIQEMISQMEEICLSIEENGRSQREHIAEQMDRLVMLLEERKQELVGFISRQQDDKMRHIQGLVCQLNTRLEASATLVELAIRSMEETRQASFIQSSTIILEKMAEVSRTSRLERLEIGYESLDHFTIDTEHISDLLKNMNFCFCSGDEENLEEEEEEEEEEFKD</sequence>
<dbReference type="GO" id="GO:0005634">
    <property type="term" value="C:nucleus"/>
    <property type="evidence" value="ECO:0007669"/>
    <property type="project" value="UniProtKB-SubCell"/>
</dbReference>
<dbReference type="GO" id="GO:0008270">
    <property type="term" value="F:zinc ion binding"/>
    <property type="evidence" value="ECO:0007669"/>
    <property type="project" value="UniProtKB-KW"/>
</dbReference>
<dbReference type="GO" id="GO:0061630">
    <property type="term" value="F:ubiquitin protein ligase activity"/>
    <property type="evidence" value="ECO:0007669"/>
    <property type="project" value="UniProtKB-EC"/>
</dbReference>
<dbReference type="PROSITE" id="PS51262">
    <property type="entry name" value="COS"/>
    <property type="match status" value="1"/>
</dbReference>
<evidence type="ECO:0000256" key="14">
    <source>
        <dbReference type="ARBA" id="ARBA00023054"/>
    </source>
</evidence>
<dbReference type="InterPro" id="IPR050617">
    <property type="entry name" value="E3_ligase_FN3/SPRY"/>
</dbReference>
<evidence type="ECO:0000256" key="11">
    <source>
        <dbReference type="ARBA" id="ARBA00022771"/>
    </source>
</evidence>
<dbReference type="GO" id="GO:0070507">
    <property type="term" value="P:regulation of microtubule cytoskeleton organization"/>
    <property type="evidence" value="ECO:0007669"/>
    <property type="project" value="TreeGrafter"/>
</dbReference>
<dbReference type="CTD" id="57159"/>
<dbReference type="FunFam" id="3.30.40.10:FF:000014">
    <property type="entry name" value="probable E3 ubiquitin-protein ligase MID2"/>
    <property type="match status" value="1"/>
</dbReference>
<reference evidence="22" key="1">
    <citation type="submission" date="2025-08" db="UniProtKB">
        <authorList>
            <consortium name="RefSeq"/>
        </authorList>
    </citation>
    <scope>IDENTIFICATION</scope>
</reference>
<dbReference type="AlphaFoldDB" id="A0A2I4CN26"/>
<dbReference type="PROSITE" id="PS50119">
    <property type="entry name" value="ZF_BBOX"/>
    <property type="match status" value="1"/>
</dbReference>
<dbReference type="Gene3D" id="3.30.40.10">
    <property type="entry name" value="Zinc/RING finger domain, C3HC4 (zinc finger)"/>
    <property type="match status" value="1"/>
</dbReference>
<dbReference type="InterPro" id="IPR017907">
    <property type="entry name" value="Znf_RING_CS"/>
</dbReference>
<evidence type="ECO:0000256" key="15">
    <source>
        <dbReference type="ARBA" id="ARBA00023179"/>
    </source>
</evidence>
<keyword evidence="9" id="KW-0493">Microtubule</keyword>
<keyword evidence="10" id="KW-0479">Metal-binding</keyword>
<keyword evidence="11 17" id="KW-0863">Zinc-finger</keyword>
<keyword evidence="15" id="KW-0514">Muscle protein</keyword>
<feature type="domain" description="RING-type" evidence="18">
    <location>
        <begin position="28"/>
        <end position="86"/>
    </location>
</feature>
<comment type="function">
    <text evidence="2">May bind and stabilize microtubules during myotubes formation.</text>
</comment>
<dbReference type="GO" id="GO:0005737">
    <property type="term" value="C:cytoplasm"/>
    <property type="evidence" value="ECO:0007669"/>
    <property type="project" value="UniProtKB-SubCell"/>
</dbReference>
<keyword evidence="12" id="KW-0221">Differentiation</keyword>
<evidence type="ECO:0000259" key="20">
    <source>
        <dbReference type="PROSITE" id="PS51262"/>
    </source>
</evidence>
<dbReference type="EC" id="2.3.2.27" evidence="5"/>
<gene>
    <name evidence="22" type="primary">trim54</name>
</gene>
<keyword evidence="21" id="KW-1185">Reference proteome</keyword>
<dbReference type="RefSeq" id="XP_013881391.1">
    <property type="nucleotide sequence ID" value="XM_014025937.1"/>
</dbReference>
<dbReference type="PROSITE" id="PS50089">
    <property type="entry name" value="ZF_RING_2"/>
    <property type="match status" value="1"/>
</dbReference>
<evidence type="ECO:0000256" key="12">
    <source>
        <dbReference type="ARBA" id="ARBA00022782"/>
    </source>
</evidence>
<proteinExistence type="predicted"/>
<dbReference type="OrthoDB" id="5351233at2759"/>
<evidence type="ECO:0000256" key="3">
    <source>
        <dbReference type="ARBA" id="ARBA00004123"/>
    </source>
</evidence>
<dbReference type="InterPro" id="IPR000315">
    <property type="entry name" value="Znf_B-box"/>
</dbReference>
<dbReference type="InterPro" id="IPR027370">
    <property type="entry name" value="Znf-RING_euk"/>
</dbReference>
<evidence type="ECO:0000256" key="10">
    <source>
        <dbReference type="ARBA" id="ARBA00022723"/>
    </source>
</evidence>
<evidence type="ECO:0000256" key="16">
    <source>
        <dbReference type="ARBA" id="ARBA00023242"/>
    </source>
</evidence>